<dbReference type="AlphaFoldDB" id="A0A8C3W2S7"/>
<dbReference type="GO" id="GO:0008270">
    <property type="term" value="F:zinc ion binding"/>
    <property type="evidence" value="ECO:0007669"/>
    <property type="project" value="UniProtKB-KW"/>
</dbReference>
<dbReference type="PANTHER" id="PTHR23235:SF152">
    <property type="entry name" value="SI:DKEY-210J14.3"/>
    <property type="match status" value="1"/>
</dbReference>
<keyword evidence="6 15" id="KW-0863">Zinc-finger</keyword>
<keyword evidence="5" id="KW-0677">Repeat</keyword>
<protein>
    <recommendedName>
        <fullName evidence="14">Zinc finger protein 350</fullName>
    </recommendedName>
</protein>
<dbReference type="PROSITE" id="PS00028">
    <property type="entry name" value="ZINC_FINGER_C2H2_1"/>
    <property type="match status" value="8"/>
</dbReference>
<dbReference type="PROSITE" id="PS50805">
    <property type="entry name" value="KRAB"/>
    <property type="match status" value="1"/>
</dbReference>
<keyword evidence="9" id="KW-0238">DNA-binding</keyword>
<evidence type="ECO:0000256" key="3">
    <source>
        <dbReference type="ARBA" id="ARBA00022491"/>
    </source>
</evidence>
<dbReference type="Ensembl" id="ENSCWAT00000005630.1">
    <property type="protein sequence ID" value="ENSCWAP00000005203.1"/>
    <property type="gene ID" value="ENSCWAG00000004004.1"/>
</dbReference>
<evidence type="ECO:0000259" key="18">
    <source>
        <dbReference type="PROSITE" id="PS50805"/>
    </source>
</evidence>
<keyword evidence="7" id="KW-0862">Zinc</keyword>
<dbReference type="Gene3D" id="3.30.160.60">
    <property type="entry name" value="Classic Zinc Finger"/>
    <property type="match status" value="8"/>
</dbReference>
<evidence type="ECO:0000256" key="7">
    <source>
        <dbReference type="ARBA" id="ARBA00022833"/>
    </source>
</evidence>
<evidence type="ECO:0000256" key="6">
    <source>
        <dbReference type="ARBA" id="ARBA00022771"/>
    </source>
</evidence>
<evidence type="ECO:0000256" key="11">
    <source>
        <dbReference type="ARBA" id="ARBA00023242"/>
    </source>
</evidence>
<feature type="domain" description="C2H2-type" evidence="17">
    <location>
        <begin position="395"/>
        <end position="422"/>
    </location>
</feature>
<reference evidence="19" key="2">
    <citation type="submission" date="2025-09" db="UniProtKB">
        <authorList>
            <consortium name="Ensembl"/>
        </authorList>
    </citation>
    <scope>IDENTIFICATION</scope>
</reference>
<keyword evidence="10" id="KW-0804">Transcription</keyword>
<dbReference type="SUPFAM" id="SSF109640">
    <property type="entry name" value="KRAB domain (Kruppel-associated box)"/>
    <property type="match status" value="1"/>
</dbReference>
<dbReference type="Gene3D" id="6.10.140.140">
    <property type="match status" value="1"/>
</dbReference>
<keyword evidence="4" id="KW-0479">Metal-binding</keyword>
<evidence type="ECO:0000256" key="13">
    <source>
        <dbReference type="ARBA" id="ARBA00062082"/>
    </source>
</evidence>
<feature type="region of interest" description="Disordered" evidence="16">
    <location>
        <begin position="420"/>
        <end position="443"/>
    </location>
</feature>
<dbReference type="FunFam" id="3.30.160.60:FF:000555">
    <property type="entry name" value="Zinc finger protein 1 homolog"/>
    <property type="match status" value="1"/>
</dbReference>
<dbReference type="FunFam" id="3.30.160.60:FF:000848">
    <property type="entry name" value="Zinc finger protein 35"/>
    <property type="match status" value="1"/>
</dbReference>
<feature type="domain" description="C2H2-type" evidence="17">
    <location>
        <begin position="255"/>
        <end position="282"/>
    </location>
</feature>
<evidence type="ECO:0000256" key="10">
    <source>
        <dbReference type="ARBA" id="ARBA00023163"/>
    </source>
</evidence>
<evidence type="ECO:0000256" key="1">
    <source>
        <dbReference type="ARBA" id="ARBA00004109"/>
    </source>
</evidence>
<evidence type="ECO:0000313" key="20">
    <source>
        <dbReference type="Proteomes" id="UP000694540"/>
    </source>
</evidence>
<dbReference type="InterPro" id="IPR036051">
    <property type="entry name" value="KRAB_dom_sf"/>
</dbReference>
<evidence type="ECO:0000259" key="17">
    <source>
        <dbReference type="PROSITE" id="PS50157"/>
    </source>
</evidence>
<accession>A0A8C3W2S7</accession>
<comment type="subunit">
    <text evidence="13">Interacts with BRCA1. Interacts with RNF11.</text>
</comment>
<comment type="function">
    <text evidence="12">Transcriptional repressor. Binds to a specific sequence, 5'-GGGxxxCAGxxxTTT-3', within GADD45 intron 3.</text>
</comment>
<dbReference type="Pfam" id="PF00096">
    <property type="entry name" value="zf-C2H2"/>
    <property type="match status" value="8"/>
</dbReference>
<dbReference type="Pfam" id="PF01352">
    <property type="entry name" value="KRAB"/>
    <property type="match status" value="1"/>
</dbReference>
<dbReference type="FunFam" id="3.30.160.60:FF:002797">
    <property type="entry name" value="Zinc finger protein 613"/>
    <property type="match status" value="1"/>
</dbReference>
<comment type="subcellular location">
    <subcellularLocation>
        <location evidence="1">Nucleus matrix</location>
    </subcellularLocation>
</comment>
<feature type="domain" description="C2H2-type" evidence="17">
    <location>
        <begin position="311"/>
        <end position="338"/>
    </location>
</feature>
<keyword evidence="8" id="KW-0805">Transcription regulation</keyword>
<keyword evidence="3" id="KW-0678">Repressor</keyword>
<feature type="domain" description="KRAB" evidence="18">
    <location>
        <begin position="8"/>
        <end position="79"/>
    </location>
</feature>
<dbReference type="InterPro" id="IPR013087">
    <property type="entry name" value="Znf_C2H2_type"/>
</dbReference>
<dbReference type="FunFam" id="3.30.160.60:FF:001727">
    <property type="entry name" value="Zinc finger protein 350"/>
    <property type="match status" value="1"/>
</dbReference>
<feature type="domain" description="C2H2-type" evidence="17">
    <location>
        <begin position="339"/>
        <end position="366"/>
    </location>
</feature>
<sequence>MIQAQGTPTFDDVAVDFTWEEWQLLAPAQKDLYRDVMLETYSNLVAVGYQASRADIHYSLDQGEQPWAMEAAIHSRTRSETWKADDHLLEHLQNESVEKRLEQWHRHNPLENSVRRSRTNFLFRQNHMFNLCGKSMKSDLTLLPQSSCEIKNPTELPGDGTSCLHANNEQSHTEMKFPKSQKLISPKSHQKTQKIEKPHVCGECGKAFIKKSWLTDHQIIHTGEKPHQCNLCGKAFSRKFMLTEHQRTHTGEKPYECTECGKAFLKKSRLNIHQKTHTGEKPFVCNDCGKGFIQKGNLIVHRRIHTGEKPYICSECGKGFIQKTCLIAHQRFHTGKTPFVCSECGKSCSQKSGLIKHQKIHTGEKPFECTECGKAFTTKQKLIVHQRTHTGERPYVCCECGKTFAYMSCLVKHKRIHSREKGGASVKVDSPPPERHGSSQTSAAVQEKSLVNSVTMQVPSVAPQASVNISGLLAHQNVVIVGQPVAKCAPAGDNRGFARERNLMNAVNVVVPPVVNYVLFYVTESQS</sequence>
<dbReference type="GO" id="GO:0000978">
    <property type="term" value="F:RNA polymerase II cis-regulatory region sequence-specific DNA binding"/>
    <property type="evidence" value="ECO:0007669"/>
    <property type="project" value="TreeGrafter"/>
</dbReference>
<dbReference type="GO" id="GO:0016363">
    <property type="term" value="C:nuclear matrix"/>
    <property type="evidence" value="ECO:0007669"/>
    <property type="project" value="UniProtKB-SubCell"/>
</dbReference>
<feature type="domain" description="C2H2-type" evidence="17">
    <location>
        <begin position="283"/>
        <end position="310"/>
    </location>
</feature>
<dbReference type="InterPro" id="IPR036236">
    <property type="entry name" value="Znf_C2H2_sf"/>
</dbReference>
<evidence type="ECO:0000256" key="8">
    <source>
        <dbReference type="ARBA" id="ARBA00023015"/>
    </source>
</evidence>
<evidence type="ECO:0000256" key="14">
    <source>
        <dbReference type="ARBA" id="ARBA00068085"/>
    </source>
</evidence>
<organism evidence="19 20">
    <name type="scientific">Catagonus wagneri</name>
    <name type="common">Chacoan peccary</name>
    <dbReference type="NCBI Taxonomy" id="51154"/>
    <lineage>
        <taxon>Eukaryota</taxon>
        <taxon>Metazoa</taxon>
        <taxon>Chordata</taxon>
        <taxon>Craniata</taxon>
        <taxon>Vertebrata</taxon>
        <taxon>Euteleostomi</taxon>
        <taxon>Mammalia</taxon>
        <taxon>Eutheria</taxon>
        <taxon>Laurasiatheria</taxon>
        <taxon>Artiodactyla</taxon>
        <taxon>Suina</taxon>
        <taxon>Tayassuidae</taxon>
        <taxon>Catagonus</taxon>
    </lineage>
</organism>
<dbReference type="SUPFAM" id="SSF57667">
    <property type="entry name" value="beta-beta-alpha zinc fingers"/>
    <property type="match status" value="4"/>
</dbReference>
<proteinExistence type="inferred from homology"/>
<evidence type="ECO:0000256" key="5">
    <source>
        <dbReference type="ARBA" id="ARBA00022737"/>
    </source>
</evidence>
<dbReference type="CDD" id="cd07765">
    <property type="entry name" value="KRAB_A-box"/>
    <property type="match status" value="1"/>
</dbReference>
<evidence type="ECO:0000256" key="16">
    <source>
        <dbReference type="SAM" id="MobiDB-lite"/>
    </source>
</evidence>
<dbReference type="Proteomes" id="UP000694540">
    <property type="component" value="Unplaced"/>
</dbReference>
<evidence type="ECO:0000313" key="19">
    <source>
        <dbReference type="Ensembl" id="ENSCWAP00000005203.1"/>
    </source>
</evidence>
<evidence type="ECO:0000256" key="15">
    <source>
        <dbReference type="PROSITE-ProRule" id="PRU00042"/>
    </source>
</evidence>
<keyword evidence="11" id="KW-0539">Nucleus</keyword>
<reference evidence="19" key="1">
    <citation type="submission" date="2025-08" db="UniProtKB">
        <authorList>
            <consortium name="Ensembl"/>
        </authorList>
    </citation>
    <scope>IDENTIFICATION</scope>
</reference>
<dbReference type="FunFam" id="3.30.160.60:FF:000139">
    <property type="entry name" value="zinc finger protein 1 homolog"/>
    <property type="match status" value="1"/>
</dbReference>
<evidence type="ECO:0000256" key="2">
    <source>
        <dbReference type="ARBA" id="ARBA00006991"/>
    </source>
</evidence>
<evidence type="ECO:0000256" key="9">
    <source>
        <dbReference type="ARBA" id="ARBA00023125"/>
    </source>
</evidence>
<dbReference type="PROSITE" id="PS50157">
    <property type="entry name" value="ZINC_FINGER_C2H2_2"/>
    <property type="match status" value="8"/>
</dbReference>
<evidence type="ECO:0000256" key="12">
    <source>
        <dbReference type="ARBA" id="ARBA00054675"/>
    </source>
</evidence>
<feature type="domain" description="C2H2-type" evidence="17">
    <location>
        <begin position="367"/>
        <end position="394"/>
    </location>
</feature>
<dbReference type="PANTHER" id="PTHR23235">
    <property type="entry name" value="KRUEPPEL-LIKE TRANSCRIPTION FACTOR"/>
    <property type="match status" value="1"/>
</dbReference>
<feature type="domain" description="C2H2-type" evidence="17">
    <location>
        <begin position="199"/>
        <end position="226"/>
    </location>
</feature>
<dbReference type="SMART" id="SM00355">
    <property type="entry name" value="ZnF_C2H2"/>
    <property type="match status" value="8"/>
</dbReference>
<dbReference type="SMART" id="SM00349">
    <property type="entry name" value="KRAB"/>
    <property type="match status" value="1"/>
</dbReference>
<dbReference type="InterPro" id="IPR001909">
    <property type="entry name" value="KRAB"/>
</dbReference>
<dbReference type="FunFam" id="3.30.160.60:FF:002063">
    <property type="entry name" value="RB associated KRAB zinc finger"/>
    <property type="match status" value="1"/>
</dbReference>
<dbReference type="GeneTree" id="ENSGT00940000162449"/>
<keyword evidence="20" id="KW-1185">Reference proteome</keyword>
<name>A0A8C3W2S7_9CETA</name>
<dbReference type="GO" id="GO:0000981">
    <property type="term" value="F:DNA-binding transcription factor activity, RNA polymerase II-specific"/>
    <property type="evidence" value="ECO:0007669"/>
    <property type="project" value="TreeGrafter"/>
</dbReference>
<dbReference type="FunFam" id="3.30.160.60:FF:000638">
    <property type="entry name" value="Zinc finger protein 184"/>
    <property type="match status" value="1"/>
</dbReference>
<evidence type="ECO:0000256" key="4">
    <source>
        <dbReference type="ARBA" id="ARBA00022723"/>
    </source>
</evidence>
<dbReference type="FunFam" id="3.30.160.60:FF:000029">
    <property type="entry name" value="GLI family zinc finger 4"/>
    <property type="match status" value="1"/>
</dbReference>
<comment type="similarity">
    <text evidence="2">Belongs to the krueppel C2H2-type zinc-finger protein family.</text>
</comment>
<feature type="domain" description="C2H2-type" evidence="17">
    <location>
        <begin position="227"/>
        <end position="254"/>
    </location>
</feature>